<keyword evidence="4" id="KW-0479">Metal-binding</keyword>
<keyword evidence="3" id="KW-0963">Cytoplasm</keyword>
<evidence type="ECO:0000256" key="1">
    <source>
        <dbReference type="ARBA" id="ARBA00004496"/>
    </source>
</evidence>
<evidence type="ECO:0000256" key="4">
    <source>
        <dbReference type="ARBA" id="ARBA00022723"/>
    </source>
</evidence>
<dbReference type="GO" id="GO:0016791">
    <property type="term" value="F:phosphatase activity"/>
    <property type="evidence" value="ECO:0007669"/>
    <property type="project" value="InterPro"/>
</dbReference>
<comment type="similarity">
    <text evidence="2">Belongs to the GmhB family.</text>
</comment>
<dbReference type="Pfam" id="PF13242">
    <property type="entry name" value="Hydrolase_like"/>
    <property type="match status" value="1"/>
</dbReference>
<dbReference type="GO" id="GO:0005737">
    <property type="term" value="C:cytoplasm"/>
    <property type="evidence" value="ECO:0007669"/>
    <property type="project" value="UniProtKB-SubCell"/>
</dbReference>
<evidence type="ECO:0000256" key="7">
    <source>
        <dbReference type="ARBA" id="ARBA00031828"/>
    </source>
</evidence>
<comment type="subcellular location">
    <subcellularLocation>
        <location evidence="1">Cytoplasm</location>
    </subcellularLocation>
</comment>
<dbReference type="SUPFAM" id="SSF56784">
    <property type="entry name" value="HAD-like"/>
    <property type="match status" value="1"/>
</dbReference>
<dbReference type="AlphaFoldDB" id="A0A382MHK0"/>
<evidence type="ECO:0000256" key="5">
    <source>
        <dbReference type="ARBA" id="ARBA00022801"/>
    </source>
</evidence>
<accession>A0A382MHK0</accession>
<dbReference type="GO" id="GO:0046872">
    <property type="term" value="F:metal ion binding"/>
    <property type="evidence" value="ECO:0007669"/>
    <property type="project" value="UniProtKB-KW"/>
</dbReference>
<dbReference type="InterPro" id="IPR004446">
    <property type="entry name" value="Heptose_bisP_phosphatase"/>
</dbReference>
<dbReference type="CDD" id="cd07503">
    <property type="entry name" value="HAD_HisB-N"/>
    <property type="match status" value="1"/>
</dbReference>
<protein>
    <recommendedName>
        <fullName evidence="7">D,D-heptose 1,7-bisphosphate phosphatase</fullName>
    </recommendedName>
</protein>
<dbReference type="InterPro" id="IPR036412">
    <property type="entry name" value="HAD-like_sf"/>
</dbReference>
<dbReference type="EMBL" id="UINC01093507">
    <property type="protein sequence ID" value="SVC47978.1"/>
    <property type="molecule type" value="Genomic_DNA"/>
</dbReference>
<proteinExistence type="inferred from homology"/>
<dbReference type="PANTHER" id="PTHR42891">
    <property type="entry name" value="D-GLYCERO-BETA-D-MANNO-HEPTOSE-1,7-BISPHOSPHATE 7-PHOSPHATASE"/>
    <property type="match status" value="1"/>
</dbReference>
<organism evidence="8">
    <name type="scientific">marine metagenome</name>
    <dbReference type="NCBI Taxonomy" id="408172"/>
    <lineage>
        <taxon>unclassified sequences</taxon>
        <taxon>metagenomes</taxon>
        <taxon>ecological metagenomes</taxon>
    </lineage>
</organism>
<dbReference type="NCBIfam" id="TIGR01656">
    <property type="entry name" value="Histidinol-ppas"/>
    <property type="match status" value="1"/>
</dbReference>
<dbReference type="InterPro" id="IPR006549">
    <property type="entry name" value="HAD-SF_hydro_IIIA"/>
</dbReference>
<keyword evidence="6" id="KW-0119">Carbohydrate metabolism</keyword>
<evidence type="ECO:0000256" key="6">
    <source>
        <dbReference type="ARBA" id="ARBA00023277"/>
    </source>
</evidence>
<dbReference type="Gene3D" id="3.40.50.1000">
    <property type="entry name" value="HAD superfamily/HAD-like"/>
    <property type="match status" value="1"/>
</dbReference>
<gene>
    <name evidence="8" type="ORF">METZ01_LOCUS300832</name>
</gene>
<reference evidence="8" key="1">
    <citation type="submission" date="2018-05" db="EMBL/GenBank/DDBJ databases">
        <authorList>
            <person name="Lanie J.A."/>
            <person name="Ng W.-L."/>
            <person name="Kazmierczak K.M."/>
            <person name="Andrzejewski T.M."/>
            <person name="Davidsen T.M."/>
            <person name="Wayne K.J."/>
            <person name="Tettelin H."/>
            <person name="Glass J.I."/>
            <person name="Rusch D."/>
            <person name="Podicherti R."/>
            <person name="Tsui H.-C.T."/>
            <person name="Winkler M.E."/>
        </authorList>
    </citation>
    <scope>NUCLEOTIDE SEQUENCE</scope>
</reference>
<dbReference type="GO" id="GO:0005975">
    <property type="term" value="P:carbohydrate metabolic process"/>
    <property type="evidence" value="ECO:0007669"/>
    <property type="project" value="InterPro"/>
</dbReference>
<evidence type="ECO:0000313" key="8">
    <source>
        <dbReference type="EMBL" id="SVC47978.1"/>
    </source>
</evidence>
<dbReference type="PANTHER" id="PTHR42891:SF1">
    <property type="entry name" value="D-GLYCERO-BETA-D-MANNO-HEPTOSE-1,7-BISPHOSPHATE 7-PHOSPHATASE"/>
    <property type="match status" value="1"/>
</dbReference>
<name>A0A382MHK0_9ZZZZ</name>
<dbReference type="InterPro" id="IPR006543">
    <property type="entry name" value="Histidinol-phos"/>
</dbReference>
<dbReference type="InterPro" id="IPR023214">
    <property type="entry name" value="HAD_sf"/>
</dbReference>
<evidence type="ECO:0000256" key="3">
    <source>
        <dbReference type="ARBA" id="ARBA00022490"/>
    </source>
</evidence>
<dbReference type="PIRSF" id="PIRSF004682">
    <property type="entry name" value="GmhB"/>
    <property type="match status" value="1"/>
</dbReference>
<keyword evidence="5" id="KW-0378">Hydrolase</keyword>
<sequence>MNKLKTVFVDRDGVINQERSDYVKSISELEIYPNVAKNIKLLKDAGFLVVVITNQSAVNRGIITHEMINQIHNSIQDHLKKHGTFLDGFYYCPHTPNENCNCRKPKSGLLQQAILELNIDLNSSWMIGDSDSDIEAANSIGCKAIKINDNFSLDNAVEKILN</sequence>
<evidence type="ECO:0000256" key="2">
    <source>
        <dbReference type="ARBA" id="ARBA00005628"/>
    </source>
</evidence>
<dbReference type="NCBIfam" id="TIGR01662">
    <property type="entry name" value="HAD-SF-IIIA"/>
    <property type="match status" value="1"/>
</dbReference>